<evidence type="ECO:0000313" key="1">
    <source>
        <dbReference type="EMBL" id="VDB96970.1"/>
    </source>
</evidence>
<organism evidence="1 2">
    <name type="scientific">Oenococcus oeni</name>
    <name type="common">Leuconostoc oenos</name>
    <dbReference type="NCBI Taxonomy" id="1247"/>
    <lineage>
        <taxon>Bacteria</taxon>
        <taxon>Bacillati</taxon>
        <taxon>Bacillota</taxon>
        <taxon>Bacilli</taxon>
        <taxon>Lactobacillales</taxon>
        <taxon>Lactobacillaceae</taxon>
        <taxon>Oenococcus</taxon>
    </lineage>
</organism>
<gene>
    <name evidence="1" type="ORF">OENI_0070</name>
</gene>
<reference evidence="1 2" key="1">
    <citation type="submission" date="2018-08" db="EMBL/GenBank/DDBJ databases">
        <authorList>
            <person name="Lorentzen P. G. S. M."/>
        </authorList>
    </citation>
    <scope>NUCLEOTIDE SEQUENCE [LARGE SCALE GENOMIC DNA]</scope>
    <source>
        <strain evidence="1 2">CRBO_1381</strain>
    </source>
</reference>
<dbReference type="EMBL" id="LR031358">
    <property type="protein sequence ID" value="VDB96970.1"/>
    <property type="molecule type" value="Genomic_DNA"/>
</dbReference>
<accession>A0AAQ2URF1</accession>
<evidence type="ECO:0000313" key="2">
    <source>
        <dbReference type="Proteomes" id="UP000294726"/>
    </source>
</evidence>
<protein>
    <submittedName>
        <fullName evidence="1">Uncharacterized protein</fullName>
    </submittedName>
</protein>
<dbReference type="Proteomes" id="UP000294726">
    <property type="component" value="Chromosome"/>
</dbReference>
<dbReference type="AlphaFoldDB" id="A0AAQ2URF1"/>
<name>A0AAQ2URF1_OENOE</name>
<sequence>MNIYCDLVSQANFINMSLFYGQKQRSDSNGRYVQKANQGYCYWQFNYNKRYDCRNNFSC</sequence>
<proteinExistence type="predicted"/>